<dbReference type="Proteomes" id="UP000463951">
    <property type="component" value="Chromosome"/>
</dbReference>
<reference evidence="1 2" key="1">
    <citation type="journal article" date="2020" name="Int. J. Syst. Evol. Microbiol.">
        <title>Reclassification of Streptomyces castelarensis and Streptomyces sporoclivatus as later heterotypic synonyms of Streptomyces antimycoticus.</title>
        <authorList>
            <person name="Komaki H."/>
            <person name="Tamura T."/>
        </authorList>
    </citation>
    <scope>NUCLEOTIDE SEQUENCE [LARGE SCALE GENOMIC DNA]</scope>
    <source>
        <strain evidence="1 2">NBRC 100767</strain>
    </source>
</reference>
<dbReference type="AlphaFoldDB" id="A0A499UII9"/>
<protein>
    <submittedName>
        <fullName evidence="1">Uncharacterized protein</fullName>
    </submittedName>
</protein>
<evidence type="ECO:0000313" key="2">
    <source>
        <dbReference type="Proteomes" id="UP000463951"/>
    </source>
</evidence>
<sequence length="96" mass="10517">MQIHCRLLGREDVTAGSPDDAHLLGGGSQCLAETGKVAVQRPLNASRRTLSPHPVHELVHRHHVIGIDQQCDEYALLPGMSQVYLCAVDTYFDTAQ</sequence>
<name>A0A499UII9_9ACTN</name>
<evidence type="ECO:0000313" key="1">
    <source>
        <dbReference type="EMBL" id="BBJ39368.1"/>
    </source>
</evidence>
<gene>
    <name evidence="1" type="ORF">SSPO_020860</name>
</gene>
<organism evidence="1 2">
    <name type="scientific">Streptomyces antimycoticus</name>
    <dbReference type="NCBI Taxonomy" id="68175"/>
    <lineage>
        <taxon>Bacteria</taxon>
        <taxon>Bacillati</taxon>
        <taxon>Actinomycetota</taxon>
        <taxon>Actinomycetes</taxon>
        <taxon>Kitasatosporales</taxon>
        <taxon>Streptomycetaceae</taxon>
        <taxon>Streptomyces</taxon>
        <taxon>Streptomyces violaceusniger group</taxon>
    </lineage>
</organism>
<proteinExistence type="predicted"/>
<accession>A0A499UII9</accession>
<dbReference type="EMBL" id="AP019620">
    <property type="protein sequence ID" value="BBJ39368.1"/>
    <property type="molecule type" value="Genomic_DNA"/>
</dbReference>